<dbReference type="Gene3D" id="2.170.16.10">
    <property type="entry name" value="Hedgehog/Intein (Hint) domain"/>
    <property type="match status" value="1"/>
</dbReference>
<evidence type="ECO:0000313" key="3">
    <source>
        <dbReference type="Proteomes" id="UP001161388"/>
    </source>
</evidence>
<reference evidence="2" key="1">
    <citation type="journal article" date="2014" name="Int. J. Syst. Evol. Microbiol.">
        <title>Complete genome of a new Firmicutes species belonging to the dominant human colonic microbiota ('Ruminococcus bicirculans') reveals two chromosomes and a selective capacity to utilize plant glucans.</title>
        <authorList>
            <consortium name="NISC Comparative Sequencing Program"/>
            <person name="Wegmann U."/>
            <person name="Louis P."/>
            <person name="Goesmann A."/>
            <person name="Henrissat B."/>
            <person name="Duncan S.H."/>
            <person name="Flint H.J."/>
        </authorList>
    </citation>
    <scope>NUCLEOTIDE SEQUENCE</scope>
    <source>
        <strain evidence="2">NBRC 109915</strain>
    </source>
</reference>
<organism evidence="2 3">
    <name type="scientific">Sulfitobacter pacificus</name>
    <dbReference type="NCBI Taxonomy" id="1499314"/>
    <lineage>
        <taxon>Bacteria</taxon>
        <taxon>Pseudomonadati</taxon>
        <taxon>Pseudomonadota</taxon>
        <taxon>Alphaproteobacteria</taxon>
        <taxon>Rhodobacterales</taxon>
        <taxon>Roseobacteraceae</taxon>
        <taxon>Sulfitobacter</taxon>
    </lineage>
</organism>
<reference evidence="2" key="2">
    <citation type="submission" date="2023-01" db="EMBL/GenBank/DDBJ databases">
        <title>Draft genome sequence of Sulfitobacter pacificus strain NBRC 109915.</title>
        <authorList>
            <person name="Sun Q."/>
            <person name="Mori K."/>
        </authorList>
    </citation>
    <scope>NUCLEOTIDE SEQUENCE</scope>
    <source>
        <strain evidence="2">NBRC 109915</strain>
    </source>
</reference>
<dbReference type="EMBL" id="BSNL01000001">
    <property type="protein sequence ID" value="GLQ26932.1"/>
    <property type="molecule type" value="Genomic_DNA"/>
</dbReference>
<evidence type="ECO:0000313" key="2">
    <source>
        <dbReference type="EMBL" id="GLQ26932.1"/>
    </source>
</evidence>
<feature type="domain" description="Hedgehog/Intein (Hint)" evidence="1">
    <location>
        <begin position="126"/>
        <end position="263"/>
    </location>
</feature>
<proteinExistence type="predicted"/>
<keyword evidence="3" id="KW-1185">Reference proteome</keyword>
<dbReference type="InterPro" id="IPR006141">
    <property type="entry name" value="Intein_N"/>
</dbReference>
<dbReference type="PROSITE" id="PS50817">
    <property type="entry name" value="INTEIN_N_TER"/>
    <property type="match status" value="1"/>
</dbReference>
<dbReference type="InterPro" id="IPR028992">
    <property type="entry name" value="Hedgehog/Intein_dom"/>
</dbReference>
<dbReference type="RefSeq" id="WP_284372527.1">
    <property type="nucleotide sequence ID" value="NZ_BSNL01000001.1"/>
</dbReference>
<accession>A0ABQ5VIK3</accession>
<dbReference type="SUPFAM" id="SSF51294">
    <property type="entry name" value="Hedgehog/intein (Hint) domain"/>
    <property type="match status" value="1"/>
</dbReference>
<dbReference type="Proteomes" id="UP001161388">
    <property type="component" value="Unassembled WGS sequence"/>
</dbReference>
<name>A0ABQ5VIK3_9RHOB</name>
<gene>
    <name evidence="2" type="ORF">GCM10007927_17350</name>
</gene>
<evidence type="ECO:0000259" key="1">
    <source>
        <dbReference type="Pfam" id="PF13403"/>
    </source>
</evidence>
<comment type="caution">
    <text evidence="2">The sequence shown here is derived from an EMBL/GenBank/DDBJ whole genome shotgun (WGS) entry which is preliminary data.</text>
</comment>
<sequence>MPTYHGIGYRWTGYNIPSTPELTITITDDDAQMDWFGSGDANQLVTTSDGNHTNAVVNGGSILNVRMDTNNDGIQDVIEPVAFFQVAGQWYWLPTPGSSFETGDTLLGNAGGWVDSGTGWDYEDITCFGADTLIDTSQGPRRISDLSEGDLVNTDNGGEQTVEWIGKSTVKADGDLAPIIITKGTFNNDRDIAVSPNHAILVEDWRAELLLGTEAAFIRAKDLVNGDTIYRMPQAEFTYYHLLLKGHFVLQTSGMLSESFYPGPAAMQALSPSSKNEIVRRFPALCIDTDSFGPQAFAVAKSYEAACFPTYA</sequence>
<dbReference type="InterPro" id="IPR036844">
    <property type="entry name" value="Hint_dom_sf"/>
</dbReference>
<protein>
    <recommendedName>
        <fullName evidence="1">Hedgehog/Intein (Hint) domain-containing protein</fullName>
    </recommendedName>
</protein>
<dbReference type="Pfam" id="PF13403">
    <property type="entry name" value="Hint_2"/>
    <property type="match status" value="1"/>
</dbReference>